<evidence type="ECO:0000256" key="1">
    <source>
        <dbReference type="SAM" id="SignalP"/>
    </source>
</evidence>
<dbReference type="SUPFAM" id="SSF53850">
    <property type="entry name" value="Periplasmic binding protein-like II"/>
    <property type="match status" value="1"/>
</dbReference>
<evidence type="ECO:0000313" key="2">
    <source>
        <dbReference type="EMBL" id="SQH75000.1"/>
    </source>
</evidence>
<keyword evidence="1" id="KW-0732">Signal</keyword>
<dbReference type="KEGG" id="sbk:SHEWBE_1031"/>
<dbReference type="Proteomes" id="UP000250123">
    <property type="component" value="Chromosome SHEWBE"/>
</dbReference>
<name>A0A330M1S1_9GAMM</name>
<dbReference type="EMBL" id="LS483452">
    <property type="protein sequence ID" value="SQH75000.1"/>
    <property type="molecule type" value="Genomic_DNA"/>
</dbReference>
<feature type="chain" id="PRO_5016287474" evidence="1">
    <location>
        <begin position="20"/>
        <end position="136"/>
    </location>
</feature>
<dbReference type="Gene3D" id="3.40.190.10">
    <property type="entry name" value="Periplasmic binding protein-like II"/>
    <property type="match status" value="1"/>
</dbReference>
<organism evidence="2 3">
    <name type="scientific">Shewanella benthica</name>
    <dbReference type="NCBI Taxonomy" id="43661"/>
    <lineage>
        <taxon>Bacteria</taxon>
        <taxon>Pseudomonadati</taxon>
        <taxon>Pseudomonadota</taxon>
        <taxon>Gammaproteobacteria</taxon>
        <taxon>Alteromonadales</taxon>
        <taxon>Shewanellaceae</taxon>
        <taxon>Shewanella</taxon>
    </lineage>
</organism>
<reference evidence="3" key="1">
    <citation type="submission" date="2018-06" db="EMBL/GenBank/DDBJ databases">
        <authorList>
            <person name="Cea G.-C."/>
            <person name="William W."/>
        </authorList>
    </citation>
    <scope>NUCLEOTIDE SEQUENCE [LARGE SCALE GENOMIC DNA]</scope>
    <source>
        <strain evidence="3">DB21MT-2</strain>
    </source>
</reference>
<feature type="signal peptide" evidence="1">
    <location>
        <begin position="1"/>
        <end position="19"/>
    </location>
</feature>
<gene>
    <name evidence="2" type="ORF">SHEWBE_1031</name>
</gene>
<dbReference type="OrthoDB" id="5368544at2"/>
<proteinExistence type="predicted"/>
<dbReference type="RefSeq" id="WP_112351686.1">
    <property type="nucleotide sequence ID" value="NZ_LS483452.1"/>
</dbReference>
<dbReference type="AlphaFoldDB" id="A0A330M1S1"/>
<evidence type="ECO:0000313" key="3">
    <source>
        <dbReference type="Proteomes" id="UP000250123"/>
    </source>
</evidence>
<sequence length="136" mass="14394">MKKIILLISTLIFSLNVSAAIVVIGNQAGINDISQKNVKKLFMGKKSKLANGDKAKIIELVDGAAGRIAFHEIVTGRSEAQLQSAWARLVFTGKAEAPIQVADDAAMIKAVSASSNAIGYIEESSVTADIKVLLKL</sequence>
<protein>
    <submittedName>
        <fullName evidence="2">Phosphate ABC transporter periplasmic protein</fullName>
    </submittedName>
</protein>
<accession>A0A330M1S1</accession>